<dbReference type="AlphaFoldDB" id="A0AAQ3KIM6"/>
<keyword evidence="2" id="KW-1185">Reference proteome</keyword>
<proteinExistence type="predicted"/>
<dbReference type="EMBL" id="CP136894">
    <property type="protein sequence ID" value="WOL08285.1"/>
    <property type="molecule type" value="Genomic_DNA"/>
</dbReference>
<accession>A0AAQ3KIM6</accession>
<gene>
    <name evidence="1" type="ORF">Cni_G17038</name>
</gene>
<sequence>MLAYCTKRDASTTKMLVPHSYKFEDCRRALAEFVICDEQAFMVVEGDRSFENHKGDTTPKDVEKCLMECGT</sequence>
<organism evidence="1 2">
    <name type="scientific">Canna indica</name>
    <name type="common">Indian-shot</name>
    <dbReference type="NCBI Taxonomy" id="4628"/>
    <lineage>
        <taxon>Eukaryota</taxon>
        <taxon>Viridiplantae</taxon>
        <taxon>Streptophyta</taxon>
        <taxon>Embryophyta</taxon>
        <taxon>Tracheophyta</taxon>
        <taxon>Spermatophyta</taxon>
        <taxon>Magnoliopsida</taxon>
        <taxon>Liliopsida</taxon>
        <taxon>Zingiberales</taxon>
        <taxon>Cannaceae</taxon>
        <taxon>Canna</taxon>
    </lineage>
</organism>
<evidence type="ECO:0000313" key="1">
    <source>
        <dbReference type="EMBL" id="WOL08285.1"/>
    </source>
</evidence>
<protein>
    <submittedName>
        <fullName evidence="1">HAT family dimerization domain-containing protein</fullName>
    </submittedName>
</protein>
<dbReference type="Proteomes" id="UP001327560">
    <property type="component" value="Chromosome 5"/>
</dbReference>
<reference evidence="1 2" key="1">
    <citation type="submission" date="2023-10" db="EMBL/GenBank/DDBJ databases">
        <title>Chromosome-scale genome assembly provides insights into flower coloration mechanisms of Canna indica.</title>
        <authorList>
            <person name="Li C."/>
        </authorList>
    </citation>
    <scope>NUCLEOTIDE SEQUENCE [LARGE SCALE GENOMIC DNA]</scope>
    <source>
        <tissue evidence="1">Flower</tissue>
    </source>
</reference>
<evidence type="ECO:0000313" key="2">
    <source>
        <dbReference type="Proteomes" id="UP001327560"/>
    </source>
</evidence>
<name>A0AAQ3KIM6_9LILI</name>